<organism evidence="2 3">
    <name type="scientific">Monoraphidium neglectum</name>
    <dbReference type="NCBI Taxonomy" id="145388"/>
    <lineage>
        <taxon>Eukaryota</taxon>
        <taxon>Viridiplantae</taxon>
        <taxon>Chlorophyta</taxon>
        <taxon>core chlorophytes</taxon>
        <taxon>Chlorophyceae</taxon>
        <taxon>CS clade</taxon>
        <taxon>Sphaeropleales</taxon>
        <taxon>Selenastraceae</taxon>
        <taxon>Monoraphidium</taxon>
    </lineage>
</organism>
<dbReference type="GeneID" id="25729262"/>
<dbReference type="EMBL" id="KK103202">
    <property type="protein sequence ID" value="KIY96011.1"/>
    <property type="molecule type" value="Genomic_DNA"/>
</dbReference>
<dbReference type="Proteomes" id="UP000054498">
    <property type="component" value="Unassembled WGS sequence"/>
</dbReference>
<evidence type="ECO:0000256" key="1">
    <source>
        <dbReference type="SAM" id="MobiDB-lite"/>
    </source>
</evidence>
<keyword evidence="3" id="KW-1185">Reference proteome</keyword>
<feature type="region of interest" description="Disordered" evidence="1">
    <location>
        <begin position="22"/>
        <end position="49"/>
    </location>
</feature>
<protein>
    <submittedName>
        <fullName evidence="2">Uncharacterized protein</fullName>
    </submittedName>
</protein>
<accession>A0A0D2M3X1</accession>
<sequence>EGQPPLPHRGAAGRPLRVLCVPAKPQGPPLQVDAPHRGAHVGPPPAAGGAAGAQVVLAQQQVAVLAVHDGVPRRGAVPVRCAARLDLDLEAAAPDVPRRGGAGV</sequence>
<feature type="non-terminal residue" evidence="2">
    <location>
        <position position="104"/>
    </location>
</feature>
<dbReference type="KEGG" id="mng:MNEG_11949"/>
<reference evidence="2 3" key="1">
    <citation type="journal article" date="2013" name="BMC Genomics">
        <title>Reconstruction of the lipid metabolism for the microalga Monoraphidium neglectum from its genome sequence reveals characteristics suitable for biofuel production.</title>
        <authorList>
            <person name="Bogen C."/>
            <person name="Al-Dilaimi A."/>
            <person name="Albersmeier A."/>
            <person name="Wichmann J."/>
            <person name="Grundmann M."/>
            <person name="Rupp O."/>
            <person name="Lauersen K.J."/>
            <person name="Blifernez-Klassen O."/>
            <person name="Kalinowski J."/>
            <person name="Goesmann A."/>
            <person name="Mussgnug J.H."/>
            <person name="Kruse O."/>
        </authorList>
    </citation>
    <scope>NUCLEOTIDE SEQUENCE [LARGE SCALE GENOMIC DNA]</scope>
    <source>
        <strain evidence="2 3">SAG 48.87</strain>
    </source>
</reference>
<evidence type="ECO:0000313" key="3">
    <source>
        <dbReference type="Proteomes" id="UP000054498"/>
    </source>
</evidence>
<name>A0A0D2M3X1_9CHLO</name>
<proteinExistence type="predicted"/>
<dbReference type="AlphaFoldDB" id="A0A0D2M3X1"/>
<evidence type="ECO:0000313" key="2">
    <source>
        <dbReference type="EMBL" id="KIY96011.1"/>
    </source>
</evidence>
<feature type="non-terminal residue" evidence="2">
    <location>
        <position position="1"/>
    </location>
</feature>
<dbReference type="RefSeq" id="XP_013895031.1">
    <property type="nucleotide sequence ID" value="XM_014039577.1"/>
</dbReference>
<gene>
    <name evidence="2" type="ORF">MNEG_11949</name>
</gene>